<evidence type="ECO:0000313" key="2">
    <source>
        <dbReference type="EMBL" id="EWZ39262.1"/>
    </source>
</evidence>
<feature type="region of interest" description="Disordered" evidence="1">
    <location>
        <begin position="58"/>
        <end position="79"/>
    </location>
</feature>
<name>W9K4G1_FUSOX</name>
<dbReference type="AlphaFoldDB" id="W9K4G1"/>
<dbReference type="SUPFAM" id="SSF57850">
    <property type="entry name" value="RING/U-box"/>
    <property type="match status" value="1"/>
</dbReference>
<dbReference type="EMBL" id="JH717900">
    <property type="protein sequence ID" value="EWZ39262.1"/>
    <property type="molecule type" value="Genomic_DNA"/>
</dbReference>
<evidence type="ECO:0000256" key="1">
    <source>
        <dbReference type="SAM" id="MobiDB-lite"/>
    </source>
</evidence>
<accession>W9K4G1</accession>
<gene>
    <name evidence="2" type="ORF">FOZG_08408</name>
</gene>
<protein>
    <submittedName>
        <fullName evidence="2">Uncharacterized protein</fullName>
    </submittedName>
</protein>
<organism evidence="2">
    <name type="scientific">Fusarium oxysporum Fo47</name>
    <dbReference type="NCBI Taxonomy" id="660027"/>
    <lineage>
        <taxon>Eukaryota</taxon>
        <taxon>Fungi</taxon>
        <taxon>Dikarya</taxon>
        <taxon>Ascomycota</taxon>
        <taxon>Pezizomycotina</taxon>
        <taxon>Sordariomycetes</taxon>
        <taxon>Hypocreomycetidae</taxon>
        <taxon>Hypocreales</taxon>
        <taxon>Nectriaceae</taxon>
        <taxon>Fusarium</taxon>
        <taxon>Fusarium oxysporum species complex</taxon>
    </lineage>
</organism>
<proteinExistence type="predicted"/>
<dbReference type="HOGENOM" id="CLU_196954_0_0_1"/>
<reference evidence="2" key="1">
    <citation type="submission" date="2011-06" db="EMBL/GenBank/DDBJ databases">
        <title>The Genome Sequence of Fusarium oxysporum Fo47.</title>
        <authorList>
            <consortium name="The Broad Institute Genome Sequencing Platform"/>
            <person name="Ma L.-J."/>
            <person name="Gale L.R."/>
            <person name="Schwartz D.C."/>
            <person name="Zhou S."/>
            <person name="Corby-Kistler H."/>
            <person name="Young S.K."/>
            <person name="Zeng Q."/>
            <person name="Gargeya S."/>
            <person name="Fitzgerald M."/>
            <person name="Haas B."/>
            <person name="Abouelleil A."/>
            <person name="Alvarado L."/>
            <person name="Arachchi H.M."/>
            <person name="Berlin A."/>
            <person name="Brown A."/>
            <person name="Chapman S.B."/>
            <person name="Chen Z."/>
            <person name="Dunbar C."/>
            <person name="Freedman E."/>
            <person name="Gearin G."/>
            <person name="Gellesch M."/>
            <person name="Goldberg J."/>
            <person name="Griggs A."/>
            <person name="Gujja S."/>
            <person name="Heiman D."/>
            <person name="Howarth C."/>
            <person name="Larson L."/>
            <person name="Lui A."/>
            <person name="MacDonald P.J.P."/>
            <person name="Mehta T."/>
            <person name="Montmayeur A."/>
            <person name="Murphy C."/>
            <person name="Neiman D."/>
            <person name="Pearson M."/>
            <person name="Priest M."/>
            <person name="Roberts A."/>
            <person name="Saif S."/>
            <person name="Shea T."/>
            <person name="Shenoy N."/>
            <person name="Sisk P."/>
            <person name="Stolte C."/>
            <person name="Sykes S."/>
            <person name="Wortman J."/>
            <person name="Nusbaum C."/>
            <person name="Birren B."/>
        </authorList>
    </citation>
    <scope>NUCLEOTIDE SEQUENCE [LARGE SCALE GENOMIC DNA]</scope>
    <source>
        <strain evidence="2">Fo47</strain>
    </source>
</reference>
<feature type="compositionally biased region" description="Basic residues" evidence="1">
    <location>
        <begin position="67"/>
        <end position="79"/>
    </location>
</feature>
<dbReference type="PROSITE" id="PS50089">
    <property type="entry name" value="ZF_RING_2"/>
    <property type="match status" value="1"/>
</dbReference>
<sequence length="79" mass="9094">MLGSGSSTHHCPVCHTTARTRCVKQEHLEVCRNCGDAWSLKHHSSCPYCRGKDEAEEARNERERKAAEKKKKKKSKWNK</sequence>
<reference evidence="2" key="2">
    <citation type="submission" date="2012-06" db="EMBL/GenBank/DDBJ databases">
        <title>Annotation of the Genome Sequence of Fusarium oxysporum Fo47.</title>
        <authorList>
            <consortium name="The Broad Institute Genomics Platform"/>
            <person name="Ma L.-J."/>
            <person name="Corby-Kistler H."/>
            <person name="Broz K."/>
            <person name="Gale L.R."/>
            <person name="Jonkers W."/>
            <person name="O'Donnell K."/>
            <person name="Ploetz R."/>
            <person name="Steinberg C."/>
            <person name="Schwartz D.C."/>
            <person name="VanEtten H."/>
            <person name="Zhou S."/>
            <person name="Young S.K."/>
            <person name="Zeng Q."/>
            <person name="Gargeya S."/>
            <person name="Fitzgerald M."/>
            <person name="Abouelleil A."/>
            <person name="Alvarado L."/>
            <person name="Chapman S.B."/>
            <person name="Gainer-Dewar J."/>
            <person name="Goldberg J."/>
            <person name="Griggs A."/>
            <person name="Gujja S."/>
            <person name="Hansen M."/>
            <person name="Howarth C."/>
            <person name="Imamovic A."/>
            <person name="Ireland A."/>
            <person name="Larimer J."/>
            <person name="McCowan C."/>
            <person name="Murphy C."/>
            <person name="Pearson M."/>
            <person name="Poon T.W."/>
            <person name="Priest M."/>
            <person name="Roberts A."/>
            <person name="Saif S."/>
            <person name="Shea T."/>
            <person name="Sykes S."/>
            <person name="Wortman J."/>
            <person name="Nusbaum C."/>
            <person name="Birren B."/>
        </authorList>
    </citation>
    <scope>NUCLEOTIDE SEQUENCE</scope>
    <source>
        <strain evidence="2">Fo47</strain>
    </source>
</reference>
<dbReference type="VEuPathDB" id="FungiDB:FOZG_08408"/>
<dbReference type="Proteomes" id="UP000030766">
    <property type="component" value="Unassembled WGS sequence"/>
</dbReference>
<dbReference type="InterPro" id="IPR001841">
    <property type="entry name" value="Znf_RING"/>
</dbReference>